<dbReference type="RefSeq" id="WP_264771518.1">
    <property type="nucleotide sequence ID" value="NZ_JAPDOG010000005.1"/>
</dbReference>
<sequence>MSRKTYKQKKKGAGRFVQLPHWILATEAWSSLKPGPRALYIELKRRYTGSNNGRIRLSHREAATALSVTRNTVGAYFEALIEHGFIHMTQAAHLGPSGIGLTSEWALEEYPTDDLKPARMTFVRWREKQNPRPKNGTPRHDIRDTSCGSGVDSSGTVPNFGT</sequence>
<accession>A0ABT3J117</accession>
<reference evidence="2 3" key="1">
    <citation type="submission" date="2022-10" db="EMBL/GenBank/DDBJ databases">
        <title>Defluviimonas sp. CAU 1641 isolated from mud.</title>
        <authorList>
            <person name="Kim W."/>
        </authorList>
    </citation>
    <scope>NUCLEOTIDE SEQUENCE [LARGE SCALE GENOMIC DNA]</scope>
    <source>
        <strain evidence="2 3">CAU 1641</strain>
    </source>
</reference>
<keyword evidence="3" id="KW-1185">Reference proteome</keyword>
<evidence type="ECO:0000313" key="3">
    <source>
        <dbReference type="Proteomes" id="UP001207582"/>
    </source>
</evidence>
<proteinExistence type="predicted"/>
<feature type="compositionally biased region" description="Polar residues" evidence="1">
    <location>
        <begin position="146"/>
        <end position="162"/>
    </location>
</feature>
<feature type="region of interest" description="Disordered" evidence="1">
    <location>
        <begin position="124"/>
        <end position="162"/>
    </location>
</feature>
<evidence type="ECO:0000313" key="2">
    <source>
        <dbReference type="EMBL" id="MCW3781382.1"/>
    </source>
</evidence>
<evidence type="ECO:0000256" key="1">
    <source>
        <dbReference type="SAM" id="MobiDB-lite"/>
    </source>
</evidence>
<protein>
    <recommendedName>
        <fullName evidence="4">Helix-turn-helix domain-containing protein</fullName>
    </recommendedName>
</protein>
<dbReference type="EMBL" id="JAPDOG010000005">
    <property type="protein sequence ID" value="MCW3781382.1"/>
    <property type="molecule type" value="Genomic_DNA"/>
</dbReference>
<evidence type="ECO:0008006" key="4">
    <source>
        <dbReference type="Google" id="ProtNLM"/>
    </source>
</evidence>
<name>A0ABT3J117_9RHOB</name>
<organism evidence="2 3">
    <name type="scientific">Defluviimonas salinarum</name>
    <dbReference type="NCBI Taxonomy" id="2992147"/>
    <lineage>
        <taxon>Bacteria</taxon>
        <taxon>Pseudomonadati</taxon>
        <taxon>Pseudomonadota</taxon>
        <taxon>Alphaproteobacteria</taxon>
        <taxon>Rhodobacterales</taxon>
        <taxon>Paracoccaceae</taxon>
        <taxon>Albidovulum</taxon>
    </lineage>
</organism>
<dbReference type="Proteomes" id="UP001207582">
    <property type="component" value="Unassembled WGS sequence"/>
</dbReference>
<comment type="caution">
    <text evidence="2">The sequence shown here is derived from an EMBL/GenBank/DDBJ whole genome shotgun (WGS) entry which is preliminary data.</text>
</comment>
<gene>
    <name evidence="2" type="ORF">OM960_07235</name>
</gene>